<evidence type="ECO:0000256" key="2">
    <source>
        <dbReference type="SAM" id="MobiDB-lite"/>
    </source>
</evidence>
<feature type="compositionally biased region" description="Basic and acidic residues" evidence="2">
    <location>
        <begin position="136"/>
        <end position="148"/>
    </location>
</feature>
<dbReference type="Gene3D" id="1.10.418.10">
    <property type="entry name" value="Calponin-like domain"/>
    <property type="match status" value="1"/>
</dbReference>
<feature type="region of interest" description="Disordered" evidence="2">
    <location>
        <begin position="470"/>
        <end position="499"/>
    </location>
</feature>
<feature type="compositionally biased region" description="Basic and acidic residues" evidence="2">
    <location>
        <begin position="331"/>
        <end position="348"/>
    </location>
</feature>
<evidence type="ECO:0008006" key="5">
    <source>
        <dbReference type="Google" id="ProtNLM"/>
    </source>
</evidence>
<dbReference type="SUPFAM" id="SSF47576">
    <property type="entry name" value="Calponin-homology domain, CH-domain"/>
    <property type="match status" value="1"/>
</dbReference>
<feature type="compositionally biased region" description="Basic residues" evidence="2">
    <location>
        <begin position="308"/>
        <end position="320"/>
    </location>
</feature>
<name>C1EAW0_MICCC</name>
<dbReference type="AlphaFoldDB" id="C1EAW0"/>
<reference evidence="3 4" key="1">
    <citation type="journal article" date="2009" name="Science">
        <title>Green evolution and dynamic adaptations revealed by genomes of the marine picoeukaryotes Micromonas.</title>
        <authorList>
            <person name="Worden A.Z."/>
            <person name="Lee J.H."/>
            <person name="Mock T."/>
            <person name="Rouze P."/>
            <person name="Simmons M.P."/>
            <person name="Aerts A.L."/>
            <person name="Allen A.E."/>
            <person name="Cuvelier M.L."/>
            <person name="Derelle E."/>
            <person name="Everett M.V."/>
            <person name="Foulon E."/>
            <person name="Grimwood J."/>
            <person name="Gundlach H."/>
            <person name="Henrissat B."/>
            <person name="Napoli C."/>
            <person name="McDonald S.M."/>
            <person name="Parker M.S."/>
            <person name="Rombauts S."/>
            <person name="Salamov A."/>
            <person name="Von Dassow P."/>
            <person name="Badger J.H."/>
            <person name="Coutinho P.M."/>
            <person name="Demir E."/>
            <person name="Dubchak I."/>
            <person name="Gentemann C."/>
            <person name="Eikrem W."/>
            <person name="Gready J.E."/>
            <person name="John U."/>
            <person name="Lanier W."/>
            <person name="Lindquist E.A."/>
            <person name="Lucas S."/>
            <person name="Mayer K.F."/>
            <person name="Moreau H."/>
            <person name="Not F."/>
            <person name="Otillar R."/>
            <person name="Panaud O."/>
            <person name="Pangilinan J."/>
            <person name="Paulsen I."/>
            <person name="Piegu B."/>
            <person name="Poliakov A."/>
            <person name="Robbens S."/>
            <person name="Schmutz J."/>
            <person name="Toulza E."/>
            <person name="Wyss T."/>
            <person name="Zelensky A."/>
            <person name="Zhou K."/>
            <person name="Armbrust E.V."/>
            <person name="Bhattacharya D."/>
            <person name="Goodenough U.W."/>
            <person name="Van de Peer Y."/>
            <person name="Grigoriev I.V."/>
        </authorList>
    </citation>
    <scope>NUCLEOTIDE SEQUENCE [LARGE SCALE GENOMIC DNA]</scope>
    <source>
        <strain evidence="4">RCC299 / NOUM17</strain>
    </source>
</reference>
<feature type="coiled-coil region" evidence="1">
    <location>
        <begin position="638"/>
        <end position="665"/>
    </location>
</feature>
<dbReference type="PANTHER" id="PTHR10623">
    <property type="entry name" value="MICROTUBULE-ASSOCIATED PROTEIN RP/EB FAMILY MEMBER"/>
    <property type="match status" value="1"/>
</dbReference>
<sequence>MDDDDLPNVVTSISRHELMAVAQRDLLHWLNQTVQTDYGQITDVNDGIAHLQILDAIWPGASVPLHRLNFHPRTRDDRERNLRVVRQTLQRLRVVEDAPLDVEAIAKGGASSFSACNDFLRWCHAVVQRNCPAVSRKYDGHGRRREAQTRQSRSSPSSANRRKGTPYAGDRWGQTSSFSPTSFSPKGASYLDLYDEPSATSPSPTMARREAMYEYVNEREGFVRRRPRPRSAGVRSSAPEFRSNVHAAATRQLCANRPGSGGTLDGSSQLAGYAPSTDTEGGATETEREFGWESRATALRARPATARVARRSTGLHRWAAKARAGAGSMKNGDDGRRVADSIVEREPNETTAATAPRETTDDEEARAEEVKDRVSGVPTTPRRVQSTRLSAWANKSRGEVLTPVKSDDTDDTDDTDDDDDDDDTDHEDLEGDGDEGSGAAPAPVRWSPSQNLADARRELRLRRSEEIERGARRILIAGAAGARGDETDGDAADENENENRFENRFGVQYVDDAEAAERRDRIMRETKAELREIRRRETERRLEREGVKGAEAERERVRELRREQLRRSHGLKEARSGVVTPAAPVGTANLTVVVEEEETTTTTTTQLATTRSQEETAAATRRKRADLESLAEYLKWELAREVRAYDAKREEVASLTRERDEAVHRLGLAEARRRMGNLARS</sequence>
<feature type="compositionally biased region" description="Acidic residues" evidence="2">
    <location>
        <begin position="487"/>
        <end position="496"/>
    </location>
</feature>
<keyword evidence="1" id="KW-0175">Coiled coil</keyword>
<dbReference type="EMBL" id="CP001328">
    <property type="protein sequence ID" value="ACO64928.1"/>
    <property type="molecule type" value="Genomic_DNA"/>
</dbReference>
<dbReference type="GeneID" id="8245305"/>
<feature type="compositionally biased region" description="Acidic residues" evidence="2">
    <location>
        <begin position="408"/>
        <end position="435"/>
    </location>
</feature>
<feature type="compositionally biased region" description="Polar residues" evidence="2">
    <location>
        <begin position="149"/>
        <end position="159"/>
    </location>
</feature>
<evidence type="ECO:0000313" key="4">
    <source>
        <dbReference type="Proteomes" id="UP000002009"/>
    </source>
</evidence>
<dbReference type="Proteomes" id="UP000002009">
    <property type="component" value="Chromosome 7"/>
</dbReference>
<dbReference type="eggNOG" id="KOG3000">
    <property type="taxonomic scope" value="Eukaryota"/>
</dbReference>
<dbReference type="InterPro" id="IPR036872">
    <property type="entry name" value="CH_dom_sf"/>
</dbReference>
<evidence type="ECO:0000313" key="3">
    <source>
        <dbReference type="EMBL" id="ACO64928.1"/>
    </source>
</evidence>
<keyword evidence="4" id="KW-1185">Reference proteome</keyword>
<proteinExistence type="predicted"/>
<dbReference type="InterPro" id="IPR027328">
    <property type="entry name" value="MAPRE"/>
</dbReference>
<feature type="compositionally biased region" description="Low complexity" evidence="2">
    <location>
        <begin position="473"/>
        <end position="482"/>
    </location>
</feature>
<gene>
    <name evidence="3" type="ORF">MICPUN_60214</name>
</gene>
<feature type="region of interest" description="Disordered" evidence="2">
    <location>
        <begin position="136"/>
        <end position="183"/>
    </location>
</feature>
<feature type="compositionally biased region" description="Low complexity" evidence="2">
    <location>
        <begin position="295"/>
        <end position="307"/>
    </location>
</feature>
<dbReference type="RefSeq" id="XP_002503670.1">
    <property type="nucleotide sequence ID" value="XM_002503624.1"/>
</dbReference>
<dbReference type="InParanoid" id="C1EAW0"/>
<dbReference type="KEGG" id="mis:MICPUN_60214"/>
<dbReference type="OrthoDB" id="2119228at2759"/>
<dbReference type="STRING" id="296587.C1EAW0"/>
<protein>
    <recommendedName>
        <fullName evidence="5">Calponin-homology (CH) domain-containing protein</fullName>
    </recommendedName>
</protein>
<accession>C1EAW0</accession>
<organism evidence="3 4">
    <name type="scientific">Micromonas commoda (strain RCC299 / NOUM17 / CCMP2709)</name>
    <name type="common">Picoplanktonic green alga</name>
    <dbReference type="NCBI Taxonomy" id="296587"/>
    <lineage>
        <taxon>Eukaryota</taxon>
        <taxon>Viridiplantae</taxon>
        <taxon>Chlorophyta</taxon>
        <taxon>Mamiellophyceae</taxon>
        <taxon>Mamiellales</taxon>
        <taxon>Mamiellaceae</taxon>
        <taxon>Micromonas</taxon>
    </lineage>
</organism>
<feature type="region of interest" description="Disordered" evidence="2">
    <location>
        <begin position="255"/>
        <end position="453"/>
    </location>
</feature>
<dbReference type="GO" id="GO:0008017">
    <property type="term" value="F:microtubule binding"/>
    <property type="evidence" value="ECO:0007669"/>
    <property type="project" value="InterPro"/>
</dbReference>
<evidence type="ECO:0000256" key="1">
    <source>
        <dbReference type="SAM" id="Coils"/>
    </source>
</evidence>